<feature type="signal peptide" evidence="2">
    <location>
        <begin position="1"/>
        <end position="18"/>
    </location>
</feature>
<dbReference type="Proteomes" id="UP000193411">
    <property type="component" value="Unassembled WGS sequence"/>
</dbReference>
<gene>
    <name evidence="3" type="ORF">BCR44DRAFT_29192</name>
</gene>
<evidence type="ECO:0000313" key="4">
    <source>
        <dbReference type="Proteomes" id="UP000193411"/>
    </source>
</evidence>
<feature type="chain" id="PRO_5012395402" description="Secreted protein" evidence="2">
    <location>
        <begin position="19"/>
        <end position="160"/>
    </location>
</feature>
<organism evidence="3 4">
    <name type="scientific">Catenaria anguillulae PL171</name>
    <dbReference type="NCBI Taxonomy" id="765915"/>
    <lineage>
        <taxon>Eukaryota</taxon>
        <taxon>Fungi</taxon>
        <taxon>Fungi incertae sedis</taxon>
        <taxon>Blastocladiomycota</taxon>
        <taxon>Blastocladiomycetes</taxon>
        <taxon>Blastocladiales</taxon>
        <taxon>Catenariaceae</taxon>
        <taxon>Catenaria</taxon>
    </lineage>
</organism>
<reference evidence="3 4" key="1">
    <citation type="submission" date="2016-07" db="EMBL/GenBank/DDBJ databases">
        <title>Pervasive Adenine N6-methylation of Active Genes in Fungi.</title>
        <authorList>
            <consortium name="DOE Joint Genome Institute"/>
            <person name="Mondo S.J."/>
            <person name="Dannebaum R.O."/>
            <person name="Kuo R.C."/>
            <person name="Labutti K."/>
            <person name="Haridas S."/>
            <person name="Kuo A."/>
            <person name="Salamov A."/>
            <person name="Ahrendt S.R."/>
            <person name="Lipzen A."/>
            <person name="Sullivan W."/>
            <person name="Andreopoulos W.B."/>
            <person name="Clum A."/>
            <person name="Lindquist E."/>
            <person name="Daum C."/>
            <person name="Ramamoorthy G.K."/>
            <person name="Gryganskyi A."/>
            <person name="Culley D."/>
            <person name="Magnuson J.K."/>
            <person name="James T.Y."/>
            <person name="O'Malley M.A."/>
            <person name="Stajich J.E."/>
            <person name="Spatafora J.W."/>
            <person name="Visel A."/>
            <person name="Grigoriev I.V."/>
        </authorList>
    </citation>
    <scope>NUCLEOTIDE SEQUENCE [LARGE SCALE GENOMIC DNA]</scope>
    <source>
        <strain evidence="3 4">PL171</strain>
    </source>
</reference>
<evidence type="ECO:0000256" key="2">
    <source>
        <dbReference type="SAM" id="SignalP"/>
    </source>
</evidence>
<feature type="region of interest" description="Disordered" evidence="1">
    <location>
        <begin position="35"/>
        <end position="56"/>
    </location>
</feature>
<proteinExistence type="predicted"/>
<keyword evidence="2" id="KW-0732">Signal</keyword>
<dbReference type="AlphaFoldDB" id="A0A1Y2HZ30"/>
<sequence length="160" mass="17117">MCCLPITFLVLVLNGSAGRSLLAAMATSVVARRAGRPSSQSQYRAPSAGKGRGGRSACPIWTRPGNLALNASRANDLANGQSTFSSPLQPSRPGDHVQRENANRLAVALVVKLSSYQGWRAPLVDPGLEEPCSAKEHVQLSCRAHPKTRRSNEVSWIGMK</sequence>
<evidence type="ECO:0000313" key="3">
    <source>
        <dbReference type="EMBL" id="ORZ39214.1"/>
    </source>
</evidence>
<keyword evidence="4" id="KW-1185">Reference proteome</keyword>
<comment type="caution">
    <text evidence="3">The sequence shown here is derived from an EMBL/GenBank/DDBJ whole genome shotgun (WGS) entry which is preliminary data.</text>
</comment>
<name>A0A1Y2HZ30_9FUNG</name>
<evidence type="ECO:0008006" key="5">
    <source>
        <dbReference type="Google" id="ProtNLM"/>
    </source>
</evidence>
<protein>
    <recommendedName>
        <fullName evidence="5">Secreted protein</fullName>
    </recommendedName>
</protein>
<evidence type="ECO:0000256" key="1">
    <source>
        <dbReference type="SAM" id="MobiDB-lite"/>
    </source>
</evidence>
<accession>A0A1Y2HZ30</accession>
<dbReference type="EMBL" id="MCFL01000006">
    <property type="protein sequence ID" value="ORZ39214.1"/>
    <property type="molecule type" value="Genomic_DNA"/>
</dbReference>